<feature type="transmembrane region" description="Helical" evidence="6">
    <location>
        <begin position="100"/>
        <end position="118"/>
    </location>
</feature>
<keyword evidence="3 6" id="KW-0812">Transmembrane</keyword>
<name>A0A7G1QCY6_9GAMM</name>
<keyword evidence="2" id="KW-1003">Cell membrane</keyword>
<dbReference type="InterPro" id="IPR005598">
    <property type="entry name" value="ATP_synth_I"/>
</dbReference>
<dbReference type="KEGG" id="ntg:NSCAC_1775"/>
<evidence type="ECO:0000256" key="6">
    <source>
        <dbReference type="SAM" id="Phobius"/>
    </source>
</evidence>
<keyword evidence="8" id="KW-1185">Reference proteome</keyword>
<feature type="transmembrane region" description="Helical" evidence="6">
    <location>
        <begin position="12"/>
        <end position="33"/>
    </location>
</feature>
<dbReference type="AlphaFoldDB" id="A0A7G1QCY6"/>
<keyword evidence="5 6" id="KW-0472">Membrane</keyword>
<evidence type="ECO:0000256" key="1">
    <source>
        <dbReference type="ARBA" id="ARBA00004651"/>
    </source>
</evidence>
<evidence type="ECO:0000256" key="3">
    <source>
        <dbReference type="ARBA" id="ARBA00022692"/>
    </source>
</evidence>
<sequence>MGYGEEVLYVALRKLLVAQLSLLVLVVSLFLVIKGISYSLAAGYGGVIALINSIIMAWRVEKMSKKTRSENFSYQGSGSSFLSTLILMGVGMGLLKLDPLSLLFGFGITYLGYIYLGYQLNRHITK</sequence>
<evidence type="ECO:0000313" key="7">
    <source>
        <dbReference type="EMBL" id="CAB1277635.1"/>
    </source>
</evidence>
<comment type="subcellular location">
    <subcellularLocation>
        <location evidence="1">Cell membrane</location>
        <topology evidence="1">Multi-pass membrane protein</topology>
    </subcellularLocation>
</comment>
<evidence type="ECO:0000313" key="8">
    <source>
        <dbReference type="Proteomes" id="UP000516072"/>
    </source>
</evidence>
<proteinExistence type="predicted"/>
<feature type="transmembrane region" description="Helical" evidence="6">
    <location>
        <begin position="72"/>
        <end position="94"/>
    </location>
</feature>
<dbReference type="Pfam" id="PF03899">
    <property type="entry name" value="ATP-synt_I"/>
    <property type="match status" value="1"/>
</dbReference>
<evidence type="ECO:0000256" key="2">
    <source>
        <dbReference type="ARBA" id="ARBA00022475"/>
    </source>
</evidence>
<keyword evidence="4 6" id="KW-1133">Transmembrane helix</keyword>
<evidence type="ECO:0000256" key="5">
    <source>
        <dbReference type="ARBA" id="ARBA00023136"/>
    </source>
</evidence>
<protein>
    <recommendedName>
        <fullName evidence="9">ATP synthase I chain</fullName>
    </recommendedName>
</protein>
<evidence type="ECO:0008006" key="9">
    <source>
        <dbReference type="Google" id="ProtNLM"/>
    </source>
</evidence>
<feature type="transmembrane region" description="Helical" evidence="6">
    <location>
        <begin position="39"/>
        <end position="60"/>
    </location>
</feature>
<evidence type="ECO:0000256" key="4">
    <source>
        <dbReference type="ARBA" id="ARBA00022989"/>
    </source>
</evidence>
<dbReference type="GO" id="GO:0005886">
    <property type="term" value="C:plasma membrane"/>
    <property type="evidence" value="ECO:0007669"/>
    <property type="project" value="UniProtKB-SubCell"/>
</dbReference>
<reference evidence="7 8" key="1">
    <citation type="submission" date="2020-03" db="EMBL/GenBank/DDBJ databases">
        <authorList>
            <person name="Picone N."/>
        </authorList>
    </citation>
    <scope>NUCLEOTIDE SEQUENCE [LARGE SCALE GENOMIC DNA]</scope>
    <source>
        <strain evidence="7">NSCAC1</strain>
    </source>
</reference>
<organism evidence="7 8">
    <name type="scientific">Candidatus Nitrosacidococcus tergens</name>
    <dbReference type="NCBI Taxonomy" id="553981"/>
    <lineage>
        <taxon>Bacteria</taxon>
        <taxon>Pseudomonadati</taxon>
        <taxon>Pseudomonadota</taxon>
        <taxon>Gammaproteobacteria</taxon>
        <taxon>Chromatiales</taxon>
        <taxon>Chromatiaceae</taxon>
        <taxon>Candidatus Nitrosacidococcus</taxon>
    </lineage>
</organism>
<dbReference type="RefSeq" id="WP_197744407.1">
    <property type="nucleotide sequence ID" value="NZ_LR778175.1"/>
</dbReference>
<gene>
    <name evidence="7" type="ORF">NSCAC_1775</name>
</gene>
<dbReference type="EMBL" id="LR778175">
    <property type="protein sequence ID" value="CAB1277635.1"/>
    <property type="molecule type" value="Genomic_DNA"/>
</dbReference>
<accession>A0A7G1QCY6</accession>
<dbReference type="Proteomes" id="UP000516072">
    <property type="component" value="Chromosome"/>
</dbReference>